<evidence type="ECO:0000256" key="5">
    <source>
        <dbReference type="ARBA" id="ARBA00022759"/>
    </source>
</evidence>
<comment type="caution">
    <text evidence="10">The sequence shown here is derived from an EMBL/GenBank/DDBJ whole genome shotgun (WGS) entry which is preliminary data.</text>
</comment>
<dbReference type="HAMAP" id="MF_01471">
    <property type="entry name" value="Cas2"/>
    <property type="match status" value="1"/>
</dbReference>
<evidence type="ECO:0000256" key="3">
    <source>
        <dbReference type="ARBA" id="ARBA00022722"/>
    </source>
</evidence>
<dbReference type="InterPro" id="IPR019199">
    <property type="entry name" value="Virulence_VapD/CRISPR_Cas2"/>
</dbReference>
<comment type="subunit">
    <text evidence="9">Homodimer, forms a heterotetramer with a Cas1 homodimer.</text>
</comment>
<gene>
    <name evidence="9 10" type="primary">cas2</name>
    <name evidence="10" type="ORF">HMPREF9088_1948</name>
</gene>
<dbReference type="GeneID" id="302705075"/>
<evidence type="ECO:0000313" key="11">
    <source>
        <dbReference type="Proteomes" id="UP000010296"/>
    </source>
</evidence>
<comment type="function">
    <text evidence="9">CRISPR (clustered regularly interspaced short palindromic repeat), is an adaptive immune system that provides protection against mobile genetic elements (viruses, transposable elements and conjugative plasmids). CRISPR clusters contain sequences complementary to antecedent mobile elements and target invading nucleic acids. CRISPR clusters are transcribed and processed into CRISPR RNA (crRNA). Functions as a ssRNA-specific endoribonuclease. Involved in the integration of spacer DNA into the CRISPR cassette.</text>
</comment>
<sequence>MMLLVCFDLPRATIKNRKDATKYRKRLVELGFTMKQFSLYEREIRQTDTRRKVIATLSECLPEEGQITLYELPDEVNDQQITILGEKVARTTFRRAKFLVL</sequence>
<evidence type="ECO:0000313" key="10">
    <source>
        <dbReference type="EMBL" id="EFU73218.1"/>
    </source>
</evidence>
<evidence type="ECO:0000256" key="7">
    <source>
        <dbReference type="ARBA" id="ARBA00022842"/>
    </source>
</evidence>
<evidence type="ECO:0000256" key="4">
    <source>
        <dbReference type="ARBA" id="ARBA00022723"/>
    </source>
</evidence>
<dbReference type="SUPFAM" id="SSF143430">
    <property type="entry name" value="TTP0101/SSO1404-like"/>
    <property type="match status" value="1"/>
</dbReference>
<evidence type="ECO:0000256" key="2">
    <source>
        <dbReference type="ARBA" id="ARBA00009959"/>
    </source>
</evidence>
<keyword evidence="5 9" id="KW-0255">Endonuclease</keyword>
<keyword evidence="7 9" id="KW-0460">Magnesium</keyword>
<dbReference type="GO" id="GO:0051607">
    <property type="term" value="P:defense response to virus"/>
    <property type="evidence" value="ECO:0007669"/>
    <property type="project" value="UniProtKB-UniRule"/>
</dbReference>
<proteinExistence type="inferred from homology"/>
<dbReference type="InterPro" id="IPR021127">
    <property type="entry name" value="CRISPR_associated_Cas2"/>
</dbReference>
<accession>E6LHV8</accession>
<dbReference type="STRING" id="888064.HMPREF9088_1948"/>
<comment type="cofactor">
    <cofactor evidence="1 9">
        <name>Mg(2+)</name>
        <dbReference type="ChEBI" id="CHEBI:18420"/>
    </cofactor>
</comment>
<dbReference type="Pfam" id="PF09827">
    <property type="entry name" value="CRISPR_Cas2"/>
    <property type="match status" value="1"/>
</dbReference>
<dbReference type="Gene3D" id="3.30.70.240">
    <property type="match status" value="1"/>
</dbReference>
<dbReference type="GO" id="GO:0016787">
    <property type="term" value="F:hydrolase activity"/>
    <property type="evidence" value="ECO:0007669"/>
    <property type="project" value="UniProtKB-KW"/>
</dbReference>
<dbReference type="HOGENOM" id="CLU_150500_1_0_9"/>
<keyword evidence="11" id="KW-1185">Reference proteome</keyword>
<dbReference type="RefSeq" id="WP_007208959.1">
    <property type="nucleotide sequence ID" value="NZ_GL622241.1"/>
</dbReference>
<dbReference type="GO" id="GO:0004521">
    <property type="term" value="F:RNA endonuclease activity"/>
    <property type="evidence" value="ECO:0007669"/>
    <property type="project" value="InterPro"/>
</dbReference>
<organism evidence="10 11">
    <name type="scientific">Enterococcus italicus (strain DSM 15952 / CCUG 50447 / LMG 22039 / TP 1.5)</name>
    <dbReference type="NCBI Taxonomy" id="888064"/>
    <lineage>
        <taxon>Bacteria</taxon>
        <taxon>Bacillati</taxon>
        <taxon>Bacillota</taxon>
        <taxon>Bacilli</taxon>
        <taxon>Lactobacillales</taxon>
        <taxon>Enterococcaceae</taxon>
        <taxon>Enterococcus</taxon>
    </lineage>
</organism>
<dbReference type="GO" id="GO:0046872">
    <property type="term" value="F:metal ion binding"/>
    <property type="evidence" value="ECO:0007669"/>
    <property type="project" value="UniProtKB-UniRule"/>
</dbReference>
<evidence type="ECO:0000256" key="9">
    <source>
        <dbReference type="HAMAP-Rule" id="MF_01471"/>
    </source>
</evidence>
<dbReference type="EC" id="3.1.-.-" evidence="9"/>
<name>E6LHV8_ENTI1</name>
<keyword evidence="6 9" id="KW-0378">Hydrolase</keyword>
<dbReference type="GO" id="GO:0043571">
    <property type="term" value="P:maintenance of CRISPR repeat elements"/>
    <property type="evidence" value="ECO:0007669"/>
    <property type="project" value="UniProtKB-UniRule"/>
</dbReference>
<protein>
    <recommendedName>
        <fullName evidence="9">CRISPR-associated endoribonuclease Cas2</fullName>
        <ecNumber evidence="9">3.1.-.-</ecNumber>
    </recommendedName>
</protein>
<dbReference type="Proteomes" id="UP000010296">
    <property type="component" value="Unassembled WGS sequence"/>
</dbReference>
<evidence type="ECO:0000256" key="6">
    <source>
        <dbReference type="ARBA" id="ARBA00022801"/>
    </source>
</evidence>
<evidence type="ECO:0000256" key="1">
    <source>
        <dbReference type="ARBA" id="ARBA00001946"/>
    </source>
</evidence>
<reference evidence="10 11" key="1">
    <citation type="submission" date="2010-12" db="EMBL/GenBank/DDBJ databases">
        <authorList>
            <person name="Muzny D."/>
            <person name="Qin X."/>
            <person name="Deng J."/>
            <person name="Jiang H."/>
            <person name="Liu Y."/>
            <person name="Qu J."/>
            <person name="Song X.-Z."/>
            <person name="Zhang L."/>
            <person name="Thornton R."/>
            <person name="Coyle M."/>
            <person name="Francisco L."/>
            <person name="Jackson L."/>
            <person name="Javaid M."/>
            <person name="Korchina V."/>
            <person name="Kovar C."/>
            <person name="Mata R."/>
            <person name="Mathew T."/>
            <person name="Ngo R."/>
            <person name="Nguyen L."/>
            <person name="Nguyen N."/>
            <person name="Okwuonu G."/>
            <person name="Ongeri F."/>
            <person name="Pham C."/>
            <person name="Simmons D."/>
            <person name="Wilczek-Boney K."/>
            <person name="Hale W."/>
            <person name="Jakkamsetti A."/>
            <person name="Pham P."/>
            <person name="Ruth R."/>
            <person name="San Lucas F."/>
            <person name="Warren J."/>
            <person name="Zhang J."/>
            <person name="Zhao Z."/>
            <person name="Zhou C."/>
            <person name="Zhu D."/>
            <person name="Lee S."/>
            <person name="Bess C."/>
            <person name="Blankenburg K."/>
            <person name="Forbes L."/>
            <person name="Fu Q."/>
            <person name="Gubbala S."/>
            <person name="Hirani K."/>
            <person name="Jayaseelan J.C."/>
            <person name="Lara F."/>
            <person name="Munidasa M."/>
            <person name="Palculict T."/>
            <person name="Patil S."/>
            <person name="Pu L.-L."/>
            <person name="Saada N."/>
            <person name="Tang L."/>
            <person name="Weissenberger G."/>
            <person name="Zhu Y."/>
            <person name="Hemphill L."/>
            <person name="Shang Y."/>
            <person name="Youmans B."/>
            <person name="Ayvaz T."/>
            <person name="Ross M."/>
            <person name="Santibanez J."/>
            <person name="Aqrawi P."/>
            <person name="Gross S."/>
            <person name="Joshi V."/>
            <person name="Fowler G."/>
            <person name="Nazareth L."/>
            <person name="Reid J."/>
            <person name="Worley K."/>
            <person name="Petrosino J."/>
            <person name="Highlander S."/>
            <person name="Gibbs R."/>
        </authorList>
    </citation>
    <scope>NUCLEOTIDE SEQUENCE [LARGE SCALE GENOMIC DNA]</scope>
    <source>
        <strain evidence="11">DSM 15952 / CCUG 50447 / LMG 22039 / TP 1.5</strain>
    </source>
</reference>
<comment type="similarity">
    <text evidence="2 9">Belongs to the CRISPR-associated endoribonuclease Cas2 protein family.</text>
</comment>
<dbReference type="eggNOG" id="COG3512">
    <property type="taxonomic scope" value="Bacteria"/>
</dbReference>
<keyword evidence="3 9" id="KW-0540">Nuclease</keyword>
<dbReference type="OrthoDB" id="9791737at2"/>
<keyword evidence="4 9" id="KW-0479">Metal-binding</keyword>
<evidence type="ECO:0000256" key="8">
    <source>
        <dbReference type="ARBA" id="ARBA00023118"/>
    </source>
</evidence>
<feature type="binding site" evidence="9">
    <location>
        <position position="8"/>
    </location>
    <ligand>
        <name>Mg(2+)</name>
        <dbReference type="ChEBI" id="CHEBI:18420"/>
        <note>catalytic</note>
    </ligand>
</feature>
<dbReference type="EMBL" id="AEPV01000074">
    <property type="protein sequence ID" value="EFU73218.1"/>
    <property type="molecule type" value="Genomic_DNA"/>
</dbReference>
<keyword evidence="8 9" id="KW-0051">Antiviral defense</keyword>
<dbReference type="AlphaFoldDB" id="E6LHV8"/>
<dbReference type="NCBIfam" id="TIGR01573">
    <property type="entry name" value="cas2"/>
    <property type="match status" value="1"/>
</dbReference>